<name>I4EDM6_9BACT</name>
<proteinExistence type="predicted"/>
<keyword evidence="2" id="KW-1185">Reference proteome</keyword>
<dbReference type="Proteomes" id="UP000004221">
    <property type="component" value="Unassembled WGS sequence"/>
</dbReference>
<organism evidence="1 2">
    <name type="scientific">Nitrolancea hollandica Lb</name>
    <dbReference type="NCBI Taxonomy" id="1129897"/>
    <lineage>
        <taxon>Bacteria</taxon>
        <taxon>Pseudomonadati</taxon>
        <taxon>Thermomicrobiota</taxon>
        <taxon>Thermomicrobia</taxon>
        <taxon>Sphaerobacterales</taxon>
        <taxon>Sphaerobacterineae</taxon>
        <taxon>Sphaerobacteraceae</taxon>
        <taxon>Nitrolancea</taxon>
    </lineage>
</organism>
<comment type="caution">
    <text evidence="1">The sequence shown here is derived from an EMBL/GenBank/DDBJ whole genome shotgun (WGS) entry which is preliminary data.</text>
</comment>
<reference evidence="1 2" key="1">
    <citation type="journal article" date="2012" name="ISME J.">
        <title>Nitrification expanded: discovery, physiology and genomics of a nitrite-oxidizing bacterium from the phylum Chloroflexi.</title>
        <authorList>
            <person name="Sorokin D.Y."/>
            <person name="Lucker S."/>
            <person name="Vejmelkova D."/>
            <person name="Kostrikina N.A."/>
            <person name="Kleerebezem R."/>
            <person name="Rijpstra W.I."/>
            <person name="Damste J.S."/>
            <person name="Le Paslier D."/>
            <person name="Muyzer G."/>
            <person name="Wagner M."/>
            <person name="van Loosdrecht M.C."/>
            <person name="Daims H."/>
        </authorList>
    </citation>
    <scope>NUCLEOTIDE SEQUENCE [LARGE SCALE GENOMIC DNA]</scope>
    <source>
        <strain evidence="2">none</strain>
    </source>
</reference>
<gene>
    <name evidence="1" type="ORF">NITHO_1570004</name>
</gene>
<dbReference type="EMBL" id="CAGS01000065">
    <property type="protein sequence ID" value="CCF82788.1"/>
    <property type="molecule type" value="Genomic_DNA"/>
</dbReference>
<sequence>MPGQMDGMVCGTYRARRIDTLLEAFLQCRGLQAVLSVCEEENPSWKTGTSFISIKMRLPVG</sequence>
<protein>
    <submittedName>
        <fullName evidence="1">Uncharacterized protein</fullName>
    </submittedName>
</protein>
<accession>I4EDM6</accession>
<evidence type="ECO:0000313" key="1">
    <source>
        <dbReference type="EMBL" id="CCF82788.1"/>
    </source>
</evidence>
<dbReference type="AlphaFoldDB" id="I4EDM6"/>
<evidence type="ECO:0000313" key="2">
    <source>
        <dbReference type="Proteomes" id="UP000004221"/>
    </source>
</evidence>